<evidence type="ECO:0000256" key="1">
    <source>
        <dbReference type="SAM" id="MobiDB-lite"/>
    </source>
</evidence>
<evidence type="ECO:0000256" key="2">
    <source>
        <dbReference type="SAM" id="SignalP"/>
    </source>
</evidence>
<dbReference type="PROSITE" id="PS51257">
    <property type="entry name" value="PROKAR_LIPOPROTEIN"/>
    <property type="match status" value="1"/>
</dbReference>
<sequence>MRKSLALILSAGLLLSLAACSGSPAAPDCAGAAPSGESSDAITATGDLGADPSASFPFPLVTDTPQRSVLIDGDGQQVGLGGTVVTSYTVYDGDTGAAVGAPQSTALVVSDGLPAGLKGALLCTSTGERVAAVIPKDEAAEIVTGATGSIVMVFDISAAFPQAADGADQPAQAGFPSVVHDADGRPGITINSGDNPTEAKSTLIKKGTGDPVAEGDSLVVQATAVSYDAPRDVANSTWEDGTPQLWTMTADAAPTQSTWQPAGIAEHLIGQPIGSEVLVVLPGADGGAATAYVVDLLGVLPSATQ</sequence>
<keyword evidence="4" id="KW-1185">Reference proteome</keyword>
<feature type="signal peptide" evidence="2">
    <location>
        <begin position="1"/>
        <end position="25"/>
    </location>
</feature>
<keyword evidence="2" id="KW-0732">Signal</keyword>
<evidence type="ECO:0000313" key="3">
    <source>
        <dbReference type="EMBL" id="MCS5733359.1"/>
    </source>
</evidence>
<feature type="compositionally biased region" description="Polar residues" evidence="1">
    <location>
        <begin position="189"/>
        <end position="200"/>
    </location>
</feature>
<reference evidence="3" key="1">
    <citation type="submission" date="2022-08" db="EMBL/GenBank/DDBJ databases">
        <authorList>
            <person name="Deng Y."/>
            <person name="Han X.-F."/>
            <person name="Zhang Y.-Q."/>
        </authorList>
    </citation>
    <scope>NUCLEOTIDE SEQUENCE</scope>
    <source>
        <strain evidence="3">CPCC 203386</strain>
    </source>
</reference>
<dbReference type="Proteomes" id="UP001165586">
    <property type="component" value="Unassembled WGS sequence"/>
</dbReference>
<accession>A0ABT2GZG9</accession>
<name>A0ABT2GZG9_9MICO</name>
<gene>
    <name evidence="3" type="ORF">N1032_06370</name>
</gene>
<protein>
    <recommendedName>
        <fullName evidence="5">Peptidylprolyl isomerase</fullName>
    </recommendedName>
</protein>
<feature type="chain" id="PRO_5045881847" description="Peptidylprolyl isomerase" evidence="2">
    <location>
        <begin position="26"/>
        <end position="305"/>
    </location>
</feature>
<dbReference type="EMBL" id="JANLCJ010000002">
    <property type="protein sequence ID" value="MCS5733359.1"/>
    <property type="molecule type" value="Genomic_DNA"/>
</dbReference>
<proteinExistence type="predicted"/>
<feature type="region of interest" description="Disordered" evidence="1">
    <location>
        <begin position="167"/>
        <end position="200"/>
    </location>
</feature>
<evidence type="ECO:0000313" key="4">
    <source>
        <dbReference type="Proteomes" id="UP001165586"/>
    </source>
</evidence>
<organism evidence="3 4">
    <name type="scientific">Herbiconiux daphne</name>
    <dbReference type="NCBI Taxonomy" id="2970914"/>
    <lineage>
        <taxon>Bacteria</taxon>
        <taxon>Bacillati</taxon>
        <taxon>Actinomycetota</taxon>
        <taxon>Actinomycetes</taxon>
        <taxon>Micrococcales</taxon>
        <taxon>Microbacteriaceae</taxon>
        <taxon>Herbiconiux</taxon>
    </lineage>
</organism>
<comment type="caution">
    <text evidence="3">The sequence shown here is derived from an EMBL/GenBank/DDBJ whole genome shotgun (WGS) entry which is preliminary data.</text>
</comment>
<evidence type="ECO:0008006" key="5">
    <source>
        <dbReference type="Google" id="ProtNLM"/>
    </source>
</evidence>
<dbReference type="RefSeq" id="WP_259538178.1">
    <property type="nucleotide sequence ID" value="NZ_JANLCJ010000002.1"/>
</dbReference>